<dbReference type="VEuPathDB" id="FungiDB:AeMF1_013053"/>
<protein>
    <submittedName>
        <fullName evidence="2">Uncharacterized protein</fullName>
    </submittedName>
</protein>
<feature type="compositionally biased region" description="Acidic residues" evidence="1">
    <location>
        <begin position="34"/>
        <end position="61"/>
    </location>
</feature>
<keyword evidence="3" id="KW-1185">Reference proteome</keyword>
<proteinExistence type="predicted"/>
<feature type="compositionally biased region" description="Basic and acidic residues" evidence="1">
    <location>
        <begin position="108"/>
        <end position="119"/>
    </location>
</feature>
<reference evidence="2 3" key="1">
    <citation type="submission" date="2019-07" db="EMBL/GenBank/DDBJ databases">
        <title>Genomics analysis of Aphanomyces spp. identifies a new class of oomycete effector associated with host adaptation.</title>
        <authorList>
            <person name="Gaulin E."/>
        </authorList>
    </citation>
    <scope>NUCLEOTIDE SEQUENCE [LARGE SCALE GENOMIC DNA]</scope>
    <source>
        <strain evidence="2 3">ATCC 201684</strain>
    </source>
</reference>
<evidence type="ECO:0000256" key="1">
    <source>
        <dbReference type="SAM" id="MobiDB-lite"/>
    </source>
</evidence>
<gene>
    <name evidence="2" type="ORF">Ae201684_012861</name>
</gene>
<evidence type="ECO:0000313" key="3">
    <source>
        <dbReference type="Proteomes" id="UP000481153"/>
    </source>
</evidence>
<organism evidence="2 3">
    <name type="scientific">Aphanomyces euteiches</name>
    <dbReference type="NCBI Taxonomy" id="100861"/>
    <lineage>
        <taxon>Eukaryota</taxon>
        <taxon>Sar</taxon>
        <taxon>Stramenopiles</taxon>
        <taxon>Oomycota</taxon>
        <taxon>Saprolegniomycetes</taxon>
        <taxon>Saprolegniales</taxon>
        <taxon>Verrucalvaceae</taxon>
        <taxon>Aphanomyces</taxon>
    </lineage>
</organism>
<accession>A0A6G0WQB0</accession>
<feature type="compositionally biased region" description="Basic and acidic residues" evidence="1">
    <location>
        <begin position="86"/>
        <end position="96"/>
    </location>
</feature>
<dbReference type="EMBL" id="VJMJ01000163">
    <property type="protein sequence ID" value="KAF0729594.1"/>
    <property type="molecule type" value="Genomic_DNA"/>
</dbReference>
<comment type="caution">
    <text evidence="2">The sequence shown here is derived from an EMBL/GenBank/DDBJ whole genome shotgun (WGS) entry which is preliminary data.</text>
</comment>
<name>A0A6G0WQB0_9STRA</name>
<dbReference type="Proteomes" id="UP000481153">
    <property type="component" value="Unassembled WGS sequence"/>
</dbReference>
<feature type="region of interest" description="Disordered" evidence="1">
    <location>
        <begin position="1"/>
        <end position="186"/>
    </location>
</feature>
<feature type="compositionally biased region" description="Polar residues" evidence="1">
    <location>
        <begin position="152"/>
        <end position="161"/>
    </location>
</feature>
<evidence type="ECO:0000313" key="2">
    <source>
        <dbReference type="EMBL" id="KAF0729594.1"/>
    </source>
</evidence>
<sequence>MTASVVAPRLGGQKRQLLFEETDEMSDSEHGDGSSDDADDNSIEDGFDSGESDQSSDDELSNEMHLAEEDIPENFLGIDDSNLRSQEVHDDFHSPQDDNDAGGADAVISRHEADGDLSRAQEGIAHYSLEEDDLNVSPCQVQQGKEAHSDAQPANESTTQVKVDAPNDSSDVIEPSKTDQQTCVLS</sequence>
<dbReference type="AlphaFoldDB" id="A0A6G0WQB0"/>